<proteinExistence type="inferred from homology"/>
<gene>
    <name evidence="3" type="ORF">MUN86_04090</name>
</gene>
<dbReference type="RefSeq" id="WP_245122076.1">
    <property type="nucleotide sequence ID" value="NZ_CP095061.1"/>
</dbReference>
<organism evidence="3 4">
    <name type="scientific">Hymenobacter volaticus</name>
    <dbReference type="NCBI Taxonomy" id="2932254"/>
    <lineage>
        <taxon>Bacteria</taxon>
        <taxon>Pseudomonadati</taxon>
        <taxon>Bacteroidota</taxon>
        <taxon>Cytophagia</taxon>
        <taxon>Cytophagales</taxon>
        <taxon>Hymenobacteraceae</taxon>
        <taxon>Hymenobacter</taxon>
    </lineage>
</organism>
<dbReference type="NCBIfam" id="TIGR00251">
    <property type="entry name" value="DUF167 family protein"/>
    <property type="match status" value="1"/>
</dbReference>
<evidence type="ECO:0000256" key="2">
    <source>
        <dbReference type="HAMAP-Rule" id="MF_00634"/>
    </source>
</evidence>
<dbReference type="SUPFAM" id="SSF69786">
    <property type="entry name" value="YggU-like"/>
    <property type="match status" value="1"/>
</dbReference>
<evidence type="ECO:0000313" key="4">
    <source>
        <dbReference type="Proteomes" id="UP000830401"/>
    </source>
</evidence>
<dbReference type="Pfam" id="PF02594">
    <property type="entry name" value="DUF167"/>
    <property type="match status" value="1"/>
</dbReference>
<dbReference type="PANTHER" id="PTHR13420:SF7">
    <property type="entry name" value="UPF0235 PROTEIN C15ORF40"/>
    <property type="match status" value="1"/>
</dbReference>
<protein>
    <recommendedName>
        <fullName evidence="2">UPF0235 protein MUN86_04090</fullName>
    </recommendedName>
</protein>
<comment type="similarity">
    <text evidence="1 2">Belongs to the UPF0235 family.</text>
</comment>
<evidence type="ECO:0000256" key="1">
    <source>
        <dbReference type="ARBA" id="ARBA00010364"/>
    </source>
</evidence>
<accession>A0ABY4G866</accession>
<dbReference type="PANTHER" id="PTHR13420">
    <property type="entry name" value="UPF0235 PROTEIN C15ORF40"/>
    <property type="match status" value="1"/>
</dbReference>
<reference evidence="3" key="1">
    <citation type="submission" date="2022-04" db="EMBL/GenBank/DDBJ databases">
        <title>Hymenobacter sp. isolated from the air.</title>
        <authorList>
            <person name="Won M."/>
            <person name="Lee C.-M."/>
            <person name="Woen H.-Y."/>
            <person name="Kwon S.-W."/>
        </authorList>
    </citation>
    <scope>NUCLEOTIDE SEQUENCE</scope>
    <source>
        <strain evidence="3">5420S-77</strain>
    </source>
</reference>
<dbReference type="InterPro" id="IPR036591">
    <property type="entry name" value="YggU-like_sf"/>
</dbReference>
<dbReference type="Gene3D" id="3.30.1200.10">
    <property type="entry name" value="YggU-like"/>
    <property type="match status" value="1"/>
</dbReference>
<dbReference type="SMART" id="SM01152">
    <property type="entry name" value="DUF167"/>
    <property type="match status" value="1"/>
</dbReference>
<dbReference type="HAMAP" id="MF_00634">
    <property type="entry name" value="UPF0235"/>
    <property type="match status" value="1"/>
</dbReference>
<name>A0ABY4G866_9BACT</name>
<dbReference type="InterPro" id="IPR003746">
    <property type="entry name" value="DUF167"/>
</dbReference>
<evidence type="ECO:0000313" key="3">
    <source>
        <dbReference type="EMBL" id="UOQ67095.1"/>
    </source>
</evidence>
<dbReference type="Proteomes" id="UP000830401">
    <property type="component" value="Chromosome"/>
</dbReference>
<sequence>MPVVLHLKAKPNARANQLLVGPDGSLTVRLQAPAHDGKANACLLNYLAQVFEVSKSTITLVTGHTSPFKKVAIEAIDEPKLQMVLAQFQTA</sequence>
<keyword evidence="4" id="KW-1185">Reference proteome</keyword>
<dbReference type="EMBL" id="CP095061">
    <property type="protein sequence ID" value="UOQ67095.1"/>
    <property type="molecule type" value="Genomic_DNA"/>
</dbReference>